<feature type="region of interest" description="Disordered" evidence="6">
    <location>
        <begin position="15"/>
        <end position="34"/>
    </location>
</feature>
<accession>A0A4S1WRB4</accession>
<dbReference type="Pfam" id="PF01152">
    <property type="entry name" value="Bac_globin"/>
    <property type="match status" value="1"/>
</dbReference>
<dbReference type="CDD" id="cd00454">
    <property type="entry name" value="TrHb1_N"/>
    <property type="match status" value="1"/>
</dbReference>
<dbReference type="EMBL" id="SRXU01000001">
    <property type="protein sequence ID" value="TGX45911.1"/>
    <property type="molecule type" value="Genomic_DNA"/>
</dbReference>
<evidence type="ECO:0000256" key="2">
    <source>
        <dbReference type="ARBA" id="ARBA00022617"/>
    </source>
</evidence>
<evidence type="ECO:0000313" key="8">
    <source>
        <dbReference type="Proteomes" id="UP000309848"/>
    </source>
</evidence>
<proteinExistence type="predicted"/>
<comment type="caution">
    <text evidence="7">The sequence shown here is derived from an EMBL/GenBank/DDBJ whole genome shotgun (WGS) entry which is preliminary data.</text>
</comment>
<protein>
    <submittedName>
        <fullName evidence="7">Group 1 truncated hemoglobin</fullName>
    </submittedName>
</protein>
<dbReference type="AlphaFoldDB" id="A0A4S1WRB4"/>
<reference evidence="7 8" key="1">
    <citation type="submission" date="2019-04" db="EMBL/GenBank/DDBJ databases">
        <title>Sphingomonas psychrotolerans sp. nov., isolated from soil in the Tianshan Mountains, Xinjiang, China.</title>
        <authorList>
            <person name="Luo Y."/>
            <person name="Sheng H."/>
        </authorList>
    </citation>
    <scope>NUCLEOTIDE SEQUENCE [LARGE SCALE GENOMIC DNA]</scope>
    <source>
        <strain evidence="7 8">KIS18-15</strain>
    </source>
</reference>
<evidence type="ECO:0000313" key="7">
    <source>
        <dbReference type="EMBL" id="TGX45911.1"/>
    </source>
</evidence>
<dbReference type="RefSeq" id="WP_135982197.1">
    <property type="nucleotide sequence ID" value="NZ_JAASQM010000001.1"/>
</dbReference>
<dbReference type="InterPro" id="IPR009050">
    <property type="entry name" value="Globin-like_sf"/>
</dbReference>
<name>A0A4S1WRB4_9SPHN</name>
<feature type="binding site" description="covalent" evidence="5">
    <location>
        <position position="117"/>
    </location>
    <ligand>
        <name>heme</name>
        <dbReference type="ChEBI" id="CHEBI:30413"/>
    </ligand>
</feature>
<dbReference type="Proteomes" id="UP000309848">
    <property type="component" value="Unassembled WGS sequence"/>
</dbReference>
<evidence type="ECO:0000256" key="6">
    <source>
        <dbReference type="SAM" id="MobiDB-lite"/>
    </source>
</evidence>
<sequence>MSFAAFLLLLSPTPQDAPAPQPHAMPGEDPVDPYKVDPHNAGATPFAGDGMARAFHGQAGIRRIVDRFVDSNFADPRIGEIFMNQDKVRLKRVLFEQFCFILNAGCTYTGRDMRTAHKNMGVQQGDMNRLVENLQAAMHVERVPFAAQNRFLAKLAPMRRDVVER</sequence>
<keyword evidence="1" id="KW-0813">Transport</keyword>
<gene>
    <name evidence="7" type="ORF">E5A74_01685</name>
</gene>
<dbReference type="SUPFAM" id="SSF46458">
    <property type="entry name" value="Globin-like"/>
    <property type="match status" value="1"/>
</dbReference>
<evidence type="ECO:0000256" key="3">
    <source>
        <dbReference type="ARBA" id="ARBA00022723"/>
    </source>
</evidence>
<evidence type="ECO:0000256" key="5">
    <source>
        <dbReference type="PIRSR" id="PIRSR601486-1"/>
    </source>
</evidence>
<keyword evidence="4 5" id="KW-0408">Iron</keyword>
<evidence type="ECO:0000256" key="4">
    <source>
        <dbReference type="ARBA" id="ARBA00023004"/>
    </source>
</evidence>
<organism evidence="7 8">
    <name type="scientific">Sphingomonas naasensis</name>
    <dbReference type="NCBI Taxonomy" id="1344951"/>
    <lineage>
        <taxon>Bacteria</taxon>
        <taxon>Pseudomonadati</taxon>
        <taxon>Pseudomonadota</taxon>
        <taxon>Alphaproteobacteria</taxon>
        <taxon>Sphingomonadales</taxon>
        <taxon>Sphingomonadaceae</taxon>
        <taxon>Sphingomonas</taxon>
    </lineage>
</organism>
<dbReference type="GO" id="GO:0046872">
    <property type="term" value="F:metal ion binding"/>
    <property type="evidence" value="ECO:0007669"/>
    <property type="project" value="UniProtKB-KW"/>
</dbReference>
<keyword evidence="2 5" id="KW-0349">Heme</keyword>
<dbReference type="InterPro" id="IPR012292">
    <property type="entry name" value="Globin/Proto"/>
</dbReference>
<evidence type="ECO:0000256" key="1">
    <source>
        <dbReference type="ARBA" id="ARBA00022448"/>
    </source>
</evidence>
<keyword evidence="3 5" id="KW-0479">Metal-binding</keyword>
<dbReference type="InterPro" id="IPR001486">
    <property type="entry name" value="Hemoglobin_trunc"/>
</dbReference>
<dbReference type="GO" id="GO:0019825">
    <property type="term" value="F:oxygen binding"/>
    <property type="evidence" value="ECO:0007669"/>
    <property type="project" value="InterPro"/>
</dbReference>
<dbReference type="GO" id="GO:0020037">
    <property type="term" value="F:heme binding"/>
    <property type="evidence" value="ECO:0007669"/>
    <property type="project" value="InterPro"/>
</dbReference>
<keyword evidence="8" id="KW-1185">Reference proteome</keyword>
<dbReference type="OrthoDB" id="9795814at2"/>
<dbReference type="Gene3D" id="1.10.490.10">
    <property type="entry name" value="Globins"/>
    <property type="match status" value="1"/>
</dbReference>